<sequence length="130" mass="14359">MNLLDSSGWIEYFAEGPNAERFAPVLDDTATLLVPTIVLHEVYRWADREGGELAASRAVATMQTGAVMVLNTDVALASARLARQHRLPTADSIIYASAQSRGAIVWTQDEDFRDLPGVRHIPKIKEKQVQ</sequence>
<evidence type="ECO:0000256" key="1">
    <source>
        <dbReference type="ARBA" id="ARBA00001946"/>
    </source>
</evidence>
<dbReference type="HAMAP" id="MF_00265">
    <property type="entry name" value="VapC_Nob1"/>
    <property type="match status" value="1"/>
</dbReference>
<feature type="binding site" evidence="8">
    <location>
        <position position="91"/>
    </location>
    <ligand>
        <name>Mg(2+)</name>
        <dbReference type="ChEBI" id="CHEBI:18420"/>
    </ligand>
</feature>
<accession>A0ABV4BIF1</accession>
<dbReference type="Proteomes" id="UP001564408">
    <property type="component" value="Unassembled WGS sequence"/>
</dbReference>
<evidence type="ECO:0000313" key="11">
    <source>
        <dbReference type="Proteomes" id="UP001564408"/>
    </source>
</evidence>
<protein>
    <recommendedName>
        <fullName evidence="8">Ribonuclease VapC</fullName>
        <shortName evidence="8">RNase VapC</shortName>
        <ecNumber evidence="8">3.1.-.-</ecNumber>
    </recommendedName>
    <alternativeName>
        <fullName evidence="8">Toxin VapC</fullName>
    </alternativeName>
</protein>
<dbReference type="EC" id="3.1.-.-" evidence="8"/>
<dbReference type="InterPro" id="IPR022907">
    <property type="entry name" value="VapC_family"/>
</dbReference>
<evidence type="ECO:0000256" key="6">
    <source>
        <dbReference type="ARBA" id="ARBA00022842"/>
    </source>
</evidence>
<feature type="domain" description="PIN" evidence="9">
    <location>
        <begin position="3"/>
        <end position="116"/>
    </location>
</feature>
<dbReference type="Gene3D" id="3.40.50.1010">
    <property type="entry name" value="5'-nuclease"/>
    <property type="match status" value="1"/>
</dbReference>
<dbReference type="RefSeq" id="WP_369668667.1">
    <property type="nucleotide sequence ID" value="NZ_JBDKXB010000071.1"/>
</dbReference>
<dbReference type="PANTHER" id="PTHR33653:SF1">
    <property type="entry name" value="RIBONUCLEASE VAPC2"/>
    <property type="match status" value="1"/>
</dbReference>
<evidence type="ECO:0000256" key="2">
    <source>
        <dbReference type="ARBA" id="ARBA00022649"/>
    </source>
</evidence>
<comment type="similarity">
    <text evidence="7 8">Belongs to the PINc/VapC protein family.</text>
</comment>
<gene>
    <name evidence="8" type="primary">vapC</name>
    <name evidence="10" type="ORF">ABC977_18025</name>
</gene>
<keyword evidence="4 8" id="KW-0479">Metal-binding</keyword>
<reference evidence="10 11" key="1">
    <citation type="submission" date="2024-05" db="EMBL/GenBank/DDBJ databases">
        <title>Genome Sequence and Characterization of the New Strain Purple Sulfur Bacterium of Genus Thioalkalicoccus.</title>
        <authorList>
            <person name="Bryantseva I.A."/>
            <person name="Kyndt J.A."/>
            <person name="Imhoff J.F."/>
        </authorList>
    </citation>
    <scope>NUCLEOTIDE SEQUENCE [LARGE SCALE GENOMIC DNA]</scope>
    <source>
        <strain evidence="10 11">Um2</strain>
    </source>
</reference>
<comment type="cofactor">
    <cofactor evidence="1 8">
        <name>Mg(2+)</name>
        <dbReference type="ChEBI" id="CHEBI:18420"/>
    </cofactor>
</comment>
<keyword evidence="2 8" id="KW-1277">Toxin-antitoxin system</keyword>
<evidence type="ECO:0000259" key="9">
    <source>
        <dbReference type="Pfam" id="PF01850"/>
    </source>
</evidence>
<comment type="function">
    <text evidence="8">Toxic component of a toxin-antitoxin (TA) system. An RNase.</text>
</comment>
<comment type="caution">
    <text evidence="10">The sequence shown here is derived from an EMBL/GenBank/DDBJ whole genome shotgun (WGS) entry which is preliminary data.</text>
</comment>
<keyword evidence="8" id="KW-0800">Toxin</keyword>
<dbReference type="InterPro" id="IPR002716">
    <property type="entry name" value="PIN_dom"/>
</dbReference>
<dbReference type="Pfam" id="PF01850">
    <property type="entry name" value="PIN"/>
    <property type="match status" value="1"/>
</dbReference>
<dbReference type="SUPFAM" id="SSF88723">
    <property type="entry name" value="PIN domain-like"/>
    <property type="match status" value="1"/>
</dbReference>
<evidence type="ECO:0000313" key="10">
    <source>
        <dbReference type="EMBL" id="MEY6434291.1"/>
    </source>
</evidence>
<evidence type="ECO:0000256" key="8">
    <source>
        <dbReference type="HAMAP-Rule" id="MF_00265"/>
    </source>
</evidence>
<keyword evidence="3 8" id="KW-0540">Nuclease</keyword>
<evidence type="ECO:0000256" key="7">
    <source>
        <dbReference type="ARBA" id="ARBA00038093"/>
    </source>
</evidence>
<dbReference type="InterPro" id="IPR050556">
    <property type="entry name" value="Type_II_TA_system_RNase"/>
</dbReference>
<name>A0ABV4BIF1_9GAMM</name>
<dbReference type="PANTHER" id="PTHR33653">
    <property type="entry name" value="RIBONUCLEASE VAPC2"/>
    <property type="match status" value="1"/>
</dbReference>
<keyword evidence="6 8" id="KW-0460">Magnesium</keyword>
<dbReference type="InterPro" id="IPR029060">
    <property type="entry name" value="PIN-like_dom_sf"/>
</dbReference>
<dbReference type="EMBL" id="JBDKXB010000071">
    <property type="protein sequence ID" value="MEY6434291.1"/>
    <property type="molecule type" value="Genomic_DNA"/>
</dbReference>
<proteinExistence type="inferred from homology"/>
<dbReference type="CDD" id="cd18686">
    <property type="entry name" value="PIN_VapC-like"/>
    <property type="match status" value="1"/>
</dbReference>
<evidence type="ECO:0000256" key="4">
    <source>
        <dbReference type="ARBA" id="ARBA00022723"/>
    </source>
</evidence>
<organism evidence="10 11">
    <name type="scientific">Thioalkalicoccus limnaeus</name>
    <dbReference type="NCBI Taxonomy" id="120681"/>
    <lineage>
        <taxon>Bacteria</taxon>
        <taxon>Pseudomonadati</taxon>
        <taxon>Pseudomonadota</taxon>
        <taxon>Gammaproteobacteria</taxon>
        <taxon>Chromatiales</taxon>
        <taxon>Chromatiaceae</taxon>
        <taxon>Thioalkalicoccus</taxon>
    </lineage>
</organism>
<evidence type="ECO:0000256" key="5">
    <source>
        <dbReference type="ARBA" id="ARBA00022801"/>
    </source>
</evidence>
<feature type="binding site" evidence="8">
    <location>
        <position position="5"/>
    </location>
    <ligand>
        <name>Mg(2+)</name>
        <dbReference type="ChEBI" id="CHEBI:18420"/>
    </ligand>
</feature>
<keyword evidence="5 8" id="KW-0378">Hydrolase</keyword>
<keyword evidence="11" id="KW-1185">Reference proteome</keyword>
<evidence type="ECO:0000256" key="3">
    <source>
        <dbReference type="ARBA" id="ARBA00022722"/>
    </source>
</evidence>